<evidence type="ECO:0000313" key="4">
    <source>
        <dbReference type="Proteomes" id="UP000789759"/>
    </source>
</evidence>
<reference evidence="3" key="1">
    <citation type="submission" date="2021-06" db="EMBL/GenBank/DDBJ databases">
        <authorList>
            <person name="Kallberg Y."/>
            <person name="Tangrot J."/>
            <person name="Rosling A."/>
        </authorList>
    </citation>
    <scope>NUCLEOTIDE SEQUENCE</scope>
    <source>
        <strain evidence="3">FL966</strain>
    </source>
</reference>
<evidence type="ECO:0000313" key="3">
    <source>
        <dbReference type="EMBL" id="CAG8499993.1"/>
    </source>
</evidence>
<feature type="region of interest" description="Disordered" evidence="1">
    <location>
        <begin position="575"/>
        <end position="611"/>
    </location>
</feature>
<keyword evidence="4" id="KW-1185">Reference proteome</keyword>
<feature type="domain" description="NrS-1 polymerase-like helicase" evidence="2">
    <location>
        <begin position="248"/>
        <end position="355"/>
    </location>
</feature>
<sequence length="611" mass="70282">MLHSSNNESPEVDSSLLVVPESVLTRIYNITEVELELLETLLKDANIEKYELLLPTDKFSNTFSLKCITSSHCPYCEQEYSNKDPHDSENINPSLKLVTDKTILDQKNKLLISEKLDQFRISDSNNYFICEDLLRICISKKKFTHNKAYSAIQAIIAYLVKHTINIIEHGGEVVKLHFLIDKAVTKNLIHYDEIDFLLYPLNVISLKTNFFNLFLKFLAKSVKDINLEIMNPIFWHVKNKPRSILVLKSTLQQCEKNIITDFIDDKVLGPNLYYATSDLGKILEKFNSIIQAKKLIIMNKISMSSGKWHRFNGHLKFLITERKVSIECKGLETLKINNFSRFMVTSNQNALLKIEAGDAHIVCFNISAYCRSNIAYFDRLGEILNHPDALEVVMSYLFSHNLLKWSLQNFPITKIKTDKIIKQLSNPICFIIQYIKLWSKNQIKKPISENLYQDYFTWCGNEDEDQINNNKFGGNIKKFSNVFQPETLTNKSTDILVFNVPEFRTSESEKIKLIPLSTNYIRKSKDSTSILPITNIIQALFDFIIDRLEFLVALLSKSTNISLSPEITDVESVDNKLKPSPKINESVDNKSETSSDLFTNDEPEFSNEVSS</sequence>
<name>A0A9N9EZA1_9GLOM</name>
<protein>
    <submittedName>
        <fullName evidence="3">17905_t:CDS:1</fullName>
    </submittedName>
</protein>
<dbReference type="InterPro" id="IPR045455">
    <property type="entry name" value="NrS-1_pol-like_helicase"/>
</dbReference>
<gene>
    <name evidence="3" type="ORF">CPELLU_LOCUS2401</name>
</gene>
<comment type="caution">
    <text evidence="3">The sequence shown here is derived from an EMBL/GenBank/DDBJ whole genome shotgun (WGS) entry which is preliminary data.</text>
</comment>
<accession>A0A9N9EZA1</accession>
<dbReference type="EMBL" id="CAJVQA010001030">
    <property type="protein sequence ID" value="CAG8499993.1"/>
    <property type="molecule type" value="Genomic_DNA"/>
</dbReference>
<dbReference type="Pfam" id="PF19263">
    <property type="entry name" value="DUF5906"/>
    <property type="match status" value="1"/>
</dbReference>
<evidence type="ECO:0000259" key="2">
    <source>
        <dbReference type="Pfam" id="PF19263"/>
    </source>
</evidence>
<proteinExistence type="predicted"/>
<dbReference type="OrthoDB" id="2395139at2759"/>
<evidence type="ECO:0000256" key="1">
    <source>
        <dbReference type="SAM" id="MobiDB-lite"/>
    </source>
</evidence>
<organism evidence="3 4">
    <name type="scientific">Cetraspora pellucida</name>
    <dbReference type="NCBI Taxonomy" id="1433469"/>
    <lineage>
        <taxon>Eukaryota</taxon>
        <taxon>Fungi</taxon>
        <taxon>Fungi incertae sedis</taxon>
        <taxon>Mucoromycota</taxon>
        <taxon>Glomeromycotina</taxon>
        <taxon>Glomeromycetes</taxon>
        <taxon>Diversisporales</taxon>
        <taxon>Gigasporaceae</taxon>
        <taxon>Cetraspora</taxon>
    </lineage>
</organism>
<dbReference type="AlphaFoldDB" id="A0A9N9EZA1"/>
<dbReference type="Proteomes" id="UP000789759">
    <property type="component" value="Unassembled WGS sequence"/>
</dbReference>